<keyword evidence="3" id="KW-1185">Reference proteome</keyword>
<dbReference type="EMBL" id="JBHLWN010000117">
    <property type="protein sequence ID" value="MFC0216313.1"/>
    <property type="molecule type" value="Genomic_DNA"/>
</dbReference>
<gene>
    <name evidence="2" type="ORF">ACFFK0_28350</name>
</gene>
<comment type="caution">
    <text evidence="2">The sequence shown here is derived from an EMBL/GenBank/DDBJ whole genome shotgun (WGS) entry which is preliminary data.</text>
</comment>
<evidence type="ECO:0000313" key="3">
    <source>
        <dbReference type="Proteomes" id="UP001589776"/>
    </source>
</evidence>
<dbReference type="Proteomes" id="UP001589776">
    <property type="component" value="Unassembled WGS sequence"/>
</dbReference>
<sequence>MPKPLVKCSVSNCTFWNEGNKCGADAIMIDVDAHAKVDYNAEFAGESFDSAHQDTANTSSTTCCHTFKPKQ</sequence>
<accession>A0ABV6DUH4</accession>
<organism evidence="2 3">
    <name type="scientific">Paenibacillus chartarius</name>
    <dbReference type="NCBI Taxonomy" id="747481"/>
    <lineage>
        <taxon>Bacteria</taxon>
        <taxon>Bacillati</taxon>
        <taxon>Bacillota</taxon>
        <taxon>Bacilli</taxon>
        <taxon>Bacillales</taxon>
        <taxon>Paenibacillaceae</taxon>
        <taxon>Paenibacillus</taxon>
    </lineage>
</organism>
<evidence type="ECO:0000259" key="1">
    <source>
        <dbReference type="Pfam" id="PF07561"/>
    </source>
</evidence>
<name>A0ABV6DUH4_9BACL</name>
<dbReference type="RefSeq" id="WP_377474366.1">
    <property type="nucleotide sequence ID" value="NZ_JBHLWN010000117.1"/>
</dbReference>
<proteinExistence type="predicted"/>
<dbReference type="Pfam" id="PF07561">
    <property type="entry name" value="DUF1540"/>
    <property type="match status" value="1"/>
</dbReference>
<evidence type="ECO:0000313" key="2">
    <source>
        <dbReference type="EMBL" id="MFC0216313.1"/>
    </source>
</evidence>
<feature type="domain" description="DUF1540" evidence="1">
    <location>
        <begin position="6"/>
        <end position="67"/>
    </location>
</feature>
<reference evidence="2 3" key="1">
    <citation type="submission" date="2024-09" db="EMBL/GenBank/DDBJ databases">
        <authorList>
            <person name="Sun Q."/>
            <person name="Mori K."/>
        </authorList>
    </citation>
    <scope>NUCLEOTIDE SEQUENCE [LARGE SCALE GENOMIC DNA]</scope>
    <source>
        <strain evidence="2 3">CCM 7759</strain>
    </source>
</reference>
<protein>
    <submittedName>
        <fullName evidence="2">DUF1540 domain-containing protein</fullName>
    </submittedName>
</protein>
<dbReference type="InterPro" id="IPR011437">
    <property type="entry name" value="DUF1540"/>
</dbReference>